<sequence>MATDPPSIPPNPTLTCSRVQPTHHEPFQVPNASHHRLRDPHWSLSTHTCAPGDVGQRIFKQSNDMRATTMTTYIWVDPSKRLINHHQAWFPRIIPNTNHLLNTLFALCASFGLEMDLETERPEDQKRSLQQAHELVAVYDLRLPEGFVMFDRSHYVPHIVSMLAVLDPQGCRRSAHYDPDTPQAHNLRVPARRAAAARRKLGLMVAAKGSWDGFDQLVHSDRDGGYAAAAAAGVGGGWVSFLASSSCLYGSSMAAGRLPESKSRTNAKGCGT</sequence>
<evidence type="ECO:0000313" key="2">
    <source>
        <dbReference type="Proteomes" id="UP001365128"/>
    </source>
</evidence>
<keyword evidence="2" id="KW-1185">Reference proteome</keyword>
<evidence type="ECO:0000313" key="1">
    <source>
        <dbReference type="EMBL" id="KAK7532764.1"/>
    </source>
</evidence>
<dbReference type="Proteomes" id="UP001365128">
    <property type="component" value="Unassembled WGS sequence"/>
</dbReference>
<reference evidence="1 2" key="1">
    <citation type="submission" date="2024-04" db="EMBL/GenBank/DDBJ databases">
        <title>Phyllosticta paracitricarpa is synonymous to the EU quarantine fungus P. citricarpa based on phylogenomic analyses.</title>
        <authorList>
            <consortium name="Lawrence Berkeley National Laboratory"/>
            <person name="Van Ingen-Buijs V.A."/>
            <person name="Van Westerhoven A.C."/>
            <person name="Haridas S."/>
            <person name="Skiadas P."/>
            <person name="Martin F."/>
            <person name="Groenewald J.Z."/>
            <person name="Crous P.W."/>
            <person name="Seidl M.F."/>
        </authorList>
    </citation>
    <scope>NUCLEOTIDE SEQUENCE [LARGE SCALE GENOMIC DNA]</scope>
    <source>
        <strain evidence="1 2">CBS 122670</strain>
    </source>
</reference>
<proteinExistence type="predicted"/>
<comment type="caution">
    <text evidence="1">The sequence shown here is derived from an EMBL/GenBank/DDBJ whole genome shotgun (WGS) entry which is preliminary data.</text>
</comment>
<dbReference type="EMBL" id="JBBPDW010000048">
    <property type="protein sequence ID" value="KAK7532764.1"/>
    <property type="molecule type" value="Genomic_DNA"/>
</dbReference>
<name>A0ABR1LBZ2_9PEZI</name>
<gene>
    <name evidence="1" type="ORF">IWX46DRAFT_584742</name>
</gene>
<protein>
    <submittedName>
        <fullName evidence="1">Uncharacterized protein</fullName>
    </submittedName>
</protein>
<organism evidence="1 2">
    <name type="scientific">Phyllosticta citricarpa</name>
    <dbReference type="NCBI Taxonomy" id="55181"/>
    <lineage>
        <taxon>Eukaryota</taxon>
        <taxon>Fungi</taxon>
        <taxon>Dikarya</taxon>
        <taxon>Ascomycota</taxon>
        <taxon>Pezizomycotina</taxon>
        <taxon>Dothideomycetes</taxon>
        <taxon>Dothideomycetes incertae sedis</taxon>
        <taxon>Botryosphaeriales</taxon>
        <taxon>Phyllostictaceae</taxon>
        <taxon>Phyllosticta</taxon>
    </lineage>
</organism>
<accession>A0ABR1LBZ2</accession>